<dbReference type="EMBL" id="JACYXC010000001">
    <property type="protein sequence ID" value="MBH5334692.1"/>
    <property type="molecule type" value="Genomic_DNA"/>
</dbReference>
<protein>
    <submittedName>
        <fullName evidence="2">Uncharacterized protein</fullName>
    </submittedName>
</protein>
<sequence length="86" mass="9005">MRDLGLRVRYGLCDPCFTDLVAARTLSGPLPLSRILDDLPGGELSGAAAEPGRAAGELSGTADELDGEPDAPRPPRPPRARRSAEP</sequence>
<evidence type="ECO:0000313" key="3">
    <source>
        <dbReference type="Proteomes" id="UP000807371"/>
    </source>
</evidence>
<evidence type="ECO:0000313" key="2">
    <source>
        <dbReference type="EMBL" id="MBH5334692.1"/>
    </source>
</evidence>
<name>A0ABS0NHM3_9ACTN</name>
<dbReference type="Proteomes" id="UP000807371">
    <property type="component" value="Unassembled WGS sequence"/>
</dbReference>
<feature type="region of interest" description="Disordered" evidence="1">
    <location>
        <begin position="38"/>
        <end position="86"/>
    </location>
</feature>
<keyword evidence="3" id="KW-1185">Reference proteome</keyword>
<organism evidence="2 3">
    <name type="scientific">Streptomyces pactum</name>
    <dbReference type="NCBI Taxonomy" id="68249"/>
    <lineage>
        <taxon>Bacteria</taxon>
        <taxon>Bacillati</taxon>
        <taxon>Actinomycetota</taxon>
        <taxon>Actinomycetes</taxon>
        <taxon>Kitasatosporales</taxon>
        <taxon>Streptomycetaceae</taxon>
        <taxon>Streptomyces</taxon>
    </lineage>
</organism>
<gene>
    <name evidence="2" type="ORF">IHE55_07755</name>
</gene>
<feature type="compositionally biased region" description="Basic residues" evidence="1">
    <location>
        <begin position="76"/>
        <end position="86"/>
    </location>
</feature>
<evidence type="ECO:0000256" key="1">
    <source>
        <dbReference type="SAM" id="MobiDB-lite"/>
    </source>
</evidence>
<feature type="compositionally biased region" description="Low complexity" evidence="1">
    <location>
        <begin position="46"/>
        <end position="57"/>
    </location>
</feature>
<proteinExistence type="predicted"/>
<reference evidence="2 3" key="1">
    <citation type="submission" date="2020-09" db="EMBL/GenBank/DDBJ databases">
        <title>Biosynthesis of the nuclear factor of activated T cells inhibitor NFAT-133 and its congeners in Streptomyces pactum.</title>
        <authorList>
            <person name="Zhou W."/>
            <person name="Posri P."/>
            <person name="Abugrain M.E."/>
            <person name="Weisberg A.J."/>
            <person name="Chang J.H."/>
            <person name="Mahmud T."/>
        </authorList>
    </citation>
    <scope>NUCLEOTIDE SEQUENCE [LARGE SCALE GENOMIC DNA]</scope>
    <source>
        <strain evidence="2 3">ATCC 27456</strain>
    </source>
</reference>
<comment type="caution">
    <text evidence="2">The sequence shown here is derived from an EMBL/GenBank/DDBJ whole genome shotgun (WGS) entry which is preliminary data.</text>
</comment>
<dbReference type="RefSeq" id="WP_197988350.1">
    <property type="nucleotide sequence ID" value="NZ_JACYXC010000001.1"/>
</dbReference>
<accession>A0ABS0NHM3</accession>